<name>A0A0E9VF29_ANGAN</name>
<organism evidence="1">
    <name type="scientific">Anguilla anguilla</name>
    <name type="common">European freshwater eel</name>
    <name type="synonym">Muraena anguilla</name>
    <dbReference type="NCBI Taxonomy" id="7936"/>
    <lineage>
        <taxon>Eukaryota</taxon>
        <taxon>Metazoa</taxon>
        <taxon>Chordata</taxon>
        <taxon>Craniata</taxon>
        <taxon>Vertebrata</taxon>
        <taxon>Euteleostomi</taxon>
        <taxon>Actinopterygii</taxon>
        <taxon>Neopterygii</taxon>
        <taxon>Teleostei</taxon>
        <taxon>Anguilliformes</taxon>
        <taxon>Anguillidae</taxon>
        <taxon>Anguilla</taxon>
    </lineage>
</organism>
<accession>A0A0E9VF29</accession>
<sequence length="23" mass="3133">MPSQRLKISRPREYYRWRRCRMY</sequence>
<proteinExistence type="predicted"/>
<reference evidence="1" key="1">
    <citation type="submission" date="2014-11" db="EMBL/GenBank/DDBJ databases">
        <authorList>
            <person name="Amaro Gonzalez C."/>
        </authorList>
    </citation>
    <scope>NUCLEOTIDE SEQUENCE</scope>
</reference>
<protein>
    <submittedName>
        <fullName evidence="1">Uncharacterized protein</fullName>
    </submittedName>
</protein>
<dbReference type="AlphaFoldDB" id="A0A0E9VF29"/>
<reference evidence="1" key="2">
    <citation type="journal article" date="2015" name="Fish Shellfish Immunol.">
        <title>Early steps in the European eel (Anguilla anguilla)-Vibrio vulnificus interaction in the gills: Role of the RtxA13 toxin.</title>
        <authorList>
            <person name="Callol A."/>
            <person name="Pajuelo D."/>
            <person name="Ebbesson L."/>
            <person name="Teles M."/>
            <person name="MacKenzie S."/>
            <person name="Amaro C."/>
        </authorList>
    </citation>
    <scope>NUCLEOTIDE SEQUENCE</scope>
</reference>
<evidence type="ECO:0000313" key="1">
    <source>
        <dbReference type="EMBL" id="JAH76616.1"/>
    </source>
</evidence>
<dbReference type="EMBL" id="GBXM01031961">
    <property type="protein sequence ID" value="JAH76616.1"/>
    <property type="molecule type" value="Transcribed_RNA"/>
</dbReference>